<comment type="function">
    <text evidence="6">Involved in transcription antitermination. Required for transcription of ribosomal RNA (rRNA) genes. Binds specifically to the boxA antiterminator sequence of the ribosomal RNA (rrn) operons.</text>
</comment>
<sequence length="317" mass="37004">MISRRNIRVKVMQTLYTLEAQEQAAGEEVQKQPGRSVDPLRILQKHFDQSRQLLSYLIYFITEIARYAETDSRLRASKHLPSKEDLHVNIKLAGNETLWKILEDPSWKKAVETDKPQLQDNKDLIRRLYLELAATPEYQQYTAIEGRDKKSEKEVLEFIFSEMMLANEAFTSHIEELFTNWDDDGEMISQLVMSYLAKPGSLDLQEIVSKEKNEFARLLLQTVIDKKEVVMGMIRPRLKNWDPERIATLDMILMQMGVVEFLYFETIPPKVTINEYIDLAKEYSTPQSGQFVNGILDNIHKELVKEDKMHKTNFKAN</sequence>
<name>A0A8J2U9C7_9BACT</name>
<keyword evidence="5 6" id="KW-0804">Transcription</keyword>
<comment type="similarity">
    <text evidence="1 6">Belongs to the NusB family.</text>
</comment>
<dbReference type="InterPro" id="IPR006027">
    <property type="entry name" value="NusB_RsmB_TIM44"/>
</dbReference>
<dbReference type="SUPFAM" id="SSF48013">
    <property type="entry name" value="NusB-like"/>
    <property type="match status" value="1"/>
</dbReference>
<keyword evidence="9" id="KW-1185">Reference proteome</keyword>
<reference evidence="8" key="1">
    <citation type="journal article" date="2014" name="Int. J. Syst. Evol. Microbiol.">
        <title>Complete genome sequence of Corynebacterium casei LMG S-19264T (=DSM 44701T), isolated from a smear-ripened cheese.</title>
        <authorList>
            <consortium name="US DOE Joint Genome Institute (JGI-PGF)"/>
            <person name="Walter F."/>
            <person name="Albersmeier A."/>
            <person name="Kalinowski J."/>
            <person name="Ruckert C."/>
        </authorList>
    </citation>
    <scope>NUCLEOTIDE SEQUENCE</scope>
    <source>
        <strain evidence="8">CGMCC 1.15448</strain>
    </source>
</reference>
<keyword evidence="3 6" id="KW-0694">RNA-binding</keyword>
<protein>
    <recommendedName>
        <fullName evidence="6">Transcription antitermination protein NusB</fullName>
    </recommendedName>
    <alternativeName>
        <fullName evidence="6">Antitermination factor NusB</fullName>
    </alternativeName>
</protein>
<comment type="caution">
    <text evidence="8">The sequence shown here is derived from an EMBL/GenBank/DDBJ whole genome shotgun (WGS) entry which is preliminary data.</text>
</comment>
<dbReference type="NCBIfam" id="TIGR01951">
    <property type="entry name" value="nusB"/>
    <property type="match status" value="1"/>
</dbReference>
<evidence type="ECO:0000259" key="7">
    <source>
        <dbReference type="Pfam" id="PF01029"/>
    </source>
</evidence>
<dbReference type="GO" id="GO:0005829">
    <property type="term" value="C:cytosol"/>
    <property type="evidence" value="ECO:0007669"/>
    <property type="project" value="TreeGrafter"/>
</dbReference>
<dbReference type="HAMAP" id="MF_00073">
    <property type="entry name" value="NusB"/>
    <property type="match status" value="1"/>
</dbReference>
<evidence type="ECO:0000256" key="5">
    <source>
        <dbReference type="ARBA" id="ARBA00023163"/>
    </source>
</evidence>
<dbReference type="InterPro" id="IPR035926">
    <property type="entry name" value="NusB-like_sf"/>
</dbReference>
<evidence type="ECO:0000256" key="6">
    <source>
        <dbReference type="HAMAP-Rule" id="MF_00073"/>
    </source>
</evidence>
<evidence type="ECO:0000256" key="3">
    <source>
        <dbReference type="ARBA" id="ARBA00022884"/>
    </source>
</evidence>
<dbReference type="PANTHER" id="PTHR11078">
    <property type="entry name" value="N UTILIZATION SUBSTANCE PROTEIN B-RELATED"/>
    <property type="match status" value="1"/>
</dbReference>
<evidence type="ECO:0000313" key="9">
    <source>
        <dbReference type="Proteomes" id="UP000607559"/>
    </source>
</evidence>
<keyword evidence="4 6" id="KW-0805">Transcription regulation</keyword>
<feature type="domain" description="NusB/RsmB/TIM44" evidence="7">
    <location>
        <begin position="198"/>
        <end position="301"/>
    </location>
</feature>
<dbReference type="AlphaFoldDB" id="A0A8J2U9C7"/>
<organism evidence="8 9">
    <name type="scientific">Puia dinghuensis</name>
    <dbReference type="NCBI Taxonomy" id="1792502"/>
    <lineage>
        <taxon>Bacteria</taxon>
        <taxon>Pseudomonadati</taxon>
        <taxon>Bacteroidota</taxon>
        <taxon>Chitinophagia</taxon>
        <taxon>Chitinophagales</taxon>
        <taxon>Chitinophagaceae</taxon>
        <taxon>Puia</taxon>
    </lineage>
</organism>
<dbReference type="PANTHER" id="PTHR11078:SF3">
    <property type="entry name" value="ANTITERMINATION NUSB DOMAIN-CONTAINING PROTEIN"/>
    <property type="match status" value="1"/>
</dbReference>
<accession>A0A8J2U9C7</accession>
<proteinExistence type="inferred from homology"/>
<gene>
    <name evidence="6 8" type="primary">nusB</name>
    <name evidence="8" type="ORF">GCM10011511_08990</name>
</gene>
<dbReference type="EMBL" id="BMJC01000001">
    <property type="protein sequence ID" value="GGA88043.1"/>
    <property type="molecule type" value="Genomic_DNA"/>
</dbReference>
<dbReference type="Proteomes" id="UP000607559">
    <property type="component" value="Unassembled WGS sequence"/>
</dbReference>
<evidence type="ECO:0000313" key="8">
    <source>
        <dbReference type="EMBL" id="GGA88043.1"/>
    </source>
</evidence>
<dbReference type="Pfam" id="PF01029">
    <property type="entry name" value="NusB"/>
    <property type="match status" value="1"/>
</dbReference>
<evidence type="ECO:0000256" key="1">
    <source>
        <dbReference type="ARBA" id="ARBA00005952"/>
    </source>
</evidence>
<reference evidence="8" key="2">
    <citation type="submission" date="2020-09" db="EMBL/GenBank/DDBJ databases">
        <authorList>
            <person name="Sun Q."/>
            <person name="Zhou Y."/>
        </authorList>
    </citation>
    <scope>NUCLEOTIDE SEQUENCE</scope>
    <source>
        <strain evidence="8">CGMCC 1.15448</strain>
    </source>
</reference>
<evidence type="ECO:0000256" key="4">
    <source>
        <dbReference type="ARBA" id="ARBA00023015"/>
    </source>
</evidence>
<dbReference type="GO" id="GO:0006353">
    <property type="term" value="P:DNA-templated transcription termination"/>
    <property type="evidence" value="ECO:0007669"/>
    <property type="project" value="UniProtKB-UniRule"/>
</dbReference>
<dbReference type="InterPro" id="IPR011605">
    <property type="entry name" value="NusB_fam"/>
</dbReference>
<dbReference type="GO" id="GO:0031564">
    <property type="term" value="P:transcription antitermination"/>
    <property type="evidence" value="ECO:0007669"/>
    <property type="project" value="UniProtKB-KW"/>
</dbReference>
<dbReference type="RefSeq" id="WP_188928970.1">
    <property type="nucleotide sequence ID" value="NZ_BMJC01000001.1"/>
</dbReference>
<dbReference type="GO" id="GO:0003723">
    <property type="term" value="F:RNA binding"/>
    <property type="evidence" value="ECO:0007669"/>
    <property type="project" value="UniProtKB-UniRule"/>
</dbReference>
<dbReference type="Gene3D" id="1.10.940.10">
    <property type="entry name" value="NusB-like"/>
    <property type="match status" value="1"/>
</dbReference>
<keyword evidence="2 6" id="KW-0889">Transcription antitermination</keyword>
<evidence type="ECO:0000256" key="2">
    <source>
        <dbReference type="ARBA" id="ARBA00022814"/>
    </source>
</evidence>